<comment type="caution">
    <text evidence="11">The sequence shown here is derived from an EMBL/GenBank/DDBJ whole genome shotgun (WGS) entry which is preliminary data.</text>
</comment>
<evidence type="ECO:0000256" key="2">
    <source>
        <dbReference type="ARBA" id="ARBA00008017"/>
    </source>
</evidence>
<dbReference type="InterPro" id="IPR010920">
    <property type="entry name" value="LSM_dom_sf"/>
</dbReference>
<dbReference type="Pfam" id="PF21082">
    <property type="entry name" value="MS_channel_3rd"/>
    <property type="match status" value="1"/>
</dbReference>
<evidence type="ECO:0000256" key="7">
    <source>
        <dbReference type="SAM" id="MobiDB-lite"/>
    </source>
</evidence>
<dbReference type="PANTHER" id="PTHR30347:SF1">
    <property type="entry name" value="MECHANOSENSITIVE CHANNEL MSCK"/>
    <property type="match status" value="1"/>
</dbReference>
<evidence type="ECO:0000313" key="11">
    <source>
        <dbReference type="EMBL" id="KRS12665.1"/>
    </source>
</evidence>
<dbReference type="EMBL" id="LAXJ01000009">
    <property type="protein sequence ID" value="KRS12665.1"/>
    <property type="molecule type" value="Genomic_DNA"/>
</dbReference>
<feature type="transmembrane region" description="Helical" evidence="8">
    <location>
        <begin position="185"/>
        <end position="206"/>
    </location>
</feature>
<dbReference type="GO" id="GO:0005886">
    <property type="term" value="C:plasma membrane"/>
    <property type="evidence" value="ECO:0007669"/>
    <property type="project" value="UniProtKB-SubCell"/>
</dbReference>
<reference evidence="11 12" key="1">
    <citation type="submission" date="2015-04" db="EMBL/GenBank/DDBJ databases">
        <title>The draft genome sequence of Roseovarius sp.R12b.</title>
        <authorList>
            <person name="Li G."/>
            <person name="Lai Q."/>
            <person name="Shao Z."/>
            <person name="Yan P."/>
        </authorList>
    </citation>
    <scope>NUCLEOTIDE SEQUENCE [LARGE SCALE GENOMIC DNA]</scope>
    <source>
        <strain evidence="11 12">R12B</strain>
    </source>
</reference>
<sequence length="469" mass="51737">MSSPAEATPDLANDAIEQAQTIAIGLWEQAQLFVAGLLRPWSLYQVGIILGLWVAATVLARIFGPHLHNWMRTREGWPKWRMRFLVMMHRRLRLIFMVLLIWPVYLVMQEVTWPSRSYLIGVMASLATAWLFIAIITRLIGNAFLRGIVRYAAWTWVTLSILGLTEDTIQILDSAAVNMGEMRLSVWMVLQAIAVIALLMFLARFVSTTSASRIRSNKDISPSMQVLAVKVIQILLYGAAFFIGLRAVGVDLTGLAVLSGAIGVGLGFGLQKVVSNLVSGVIILLDKSIKPGDVISLGETFGWINSLGARYISITTRDGKEYLIPNEDLITGQVVNWSHSNEFVRLDIYFGTAYGDDPHQVRKVAIEAAKGVERVLSFKAPVCHIVGFGDSSVDYILRFWISDPTGGLTNIRGNVYLALWDAFQEHGISIPFPQREVKVLEGSELGTRALDRGNPGKAPQDGTAEEQGG</sequence>
<dbReference type="Gene3D" id="1.10.287.1260">
    <property type="match status" value="1"/>
</dbReference>
<dbReference type="InterPro" id="IPR052702">
    <property type="entry name" value="MscS-like_channel"/>
</dbReference>
<evidence type="ECO:0000256" key="1">
    <source>
        <dbReference type="ARBA" id="ARBA00004651"/>
    </source>
</evidence>
<dbReference type="SUPFAM" id="SSF82861">
    <property type="entry name" value="Mechanosensitive channel protein MscS (YggB), transmembrane region"/>
    <property type="match status" value="1"/>
</dbReference>
<evidence type="ECO:0000256" key="3">
    <source>
        <dbReference type="ARBA" id="ARBA00022475"/>
    </source>
</evidence>
<proteinExistence type="inferred from homology"/>
<keyword evidence="4 8" id="KW-0812">Transmembrane</keyword>
<feature type="domain" description="Mechanosensitive ion channel MscS" evidence="9">
    <location>
        <begin position="273"/>
        <end position="339"/>
    </location>
</feature>
<name>A0A0T5NUR5_9RHOB</name>
<dbReference type="InterPro" id="IPR049278">
    <property type="entry name" value="MS_channel_C"/>
</dbReference>
<comment type="subcellular location">
    <subcellularLocation>
        <location evidence="1">Cell membrane</location>
        <topology evidence="1">Multi-pass membrane protein</topology>
    </subcellularLocation>
</comment>
<dbReference type="Proteomes" id="UP000051295">
    <property type="component" value="Unassembled WGS sequence"/>
</dbReference>
<organism evidence="11 12">
    <name type="scientific">Roseovarius atlanticus</name>
    <dbReference type="NCBI Taxonomy" id="1641875"/>
    <lineage>
        <taxon>Bacteria</taxon>
        <taxon>Pseudomonadati</taxon>
        <taxon>Pseudomonadota</taxon>
        <taxon>Alphaproteobacteria</taxon>
        <taxon>Rhodobacterales</taxon>
        <taxon>Roseobacteraceae</taxon>
        <taxon>Roseovarius</taxon>
    </lineage>
</organism>
<feature type="transmembrane region" description="Helical" evidence="8">
    <location>
        <begin position="84"/>
        <end position="105"/>
    </location>
</feature>
<dbReference type="InterPro" id="IPR006685">
    <property type="entry name" value="MscS_channel_2nd"/>
</dbReference>
<dbReference type="SUPFAM" id="SSF82689">
    <property type="entry name" value="Mechanosensitive channel protein MscS (YggB), C-terminal domain"/>
    <property type="match status" value="1"/>
</dbReference>
<dbReference type="STRING" id="1641875.XM53_10870"/>
<evidence type="ECO:0000256" key="5">
    <source>
        <dbReference type="ARBA" id="ARBA00022989"/>
    </source>
</evidence>
<evidence type="ECO:0000256" key="4">
    <source>
        <dbReference type="ARBA" id="ARBA00022692"/>
    </source>
</evidence>
<evidence type="ECO:0000259" key="10">
    <source>
        <dbReference type="Pfam" id="PF21082"/>
    </source>
</evidence>
<dbReference type="Pfam" id="PF00924">
    <property type="entry name" value="MS_channel_2nd"/>
    <property type="match status" value="1"/>
</dbReference>
<gene>
    <name evidence="11" type="ORF">XM53_10870</name>
</gene>
<dbReference type="RefSeq" id="WP_057793355.1">
    <property type="nucleotide sequence ID" value="NZ_LAXJ01000009.1"/>
</dbReference>
<accession>A0A0T5NUR5</accession>
<keyword evidence="6 8" id="KW-0472">Membrane</keyword>
<feature type="transmembrane region" description="Helical" evidence="8">
    <location>
        <begin position="227"/>
        <end position="246"/>
    </location>
</feature>
<evidence type="ECO:0000256" key="8">
    <source>
        <dbReference type="SAM" id="Phobius"/>
    </source>
</evidence>
<evidence type="ECO:0000259" key="9">
    <source>
        <dbReference type="Pfam" id="PF00924"/>
    </source>
</evidence>
<dbReference type="InterPro" id="IPR011066">
    <property type="entry name" value="MscS_channel_C_sf"/>
</dbReference>
<feature type="transmembrane region" description="Helical" evidence="8">
    <location>
        <begin position="42"/>
        <end position="63"/>
    </location>
</feature>
<evidence type="ECO:0000313" key="12">
    <source>
        <dbReference type="Proteomes" id="UP000051295"/>
    </source>
</evidence>
<dbReference type="AlphaFoldDB" id="A0A0T5NUR5"/>
<dbReference type="PANTHER" id="PTHR30347">
    <property type="entry name" value="POTASSIUM CHANNEL RELATED"/>
    <property type="match status" value="1"/>
</dbReference>
<keyword evidence="3" id="KW-1003">Cell membrane</keyword>
<dbReference type="Gene3D" id="2.30.30.60">
    <property type="match status" value="1"/>
</dbReference>
<feature type="transmembrane region" description="Helical" evidence="8">
    <location>
        <begin position="117"/>
        <end position="136"/>
    </location>
</feature>
<keyword evidence="5 8" id="KW-1133">Transmembrane helix</keyword>
<dbReference type="PATRIC" id="fig|1641875.4.peg.4596"/>
<dbReference type="OrthoDB" id="9799209at2"/>
<dbReference type="Gene3D" id="3.30.70.100">
    <property type="match status" value="1"/>
</dbReference>
<protein>
    <submittedName>
        <fullName evidence="11">Mechanosensitive ion channel protein</fullName>
    </submittedName>
</protein>
<dbReference type="InterPro" id="IPR011014">
    <property type="entry name" value="MscS_channel_TM-2"/>
</dbReference>
<dbReference type="GO" id="GO:0008381">
    <property type="term" value="F:mechanosensitive monoatomic ion channel activity"/>
    <property type="evidence" value="ECO:0007669"/>
    <property type="project" value="UniProtKB-ARBA"/>
</dbReference>
<keyword evidence="12" id="KW-1185">Reference proteome</keyword>
<dbReference type="InterPro" id="IPR023408">
    <property type="entry name" value="MscS_beta-dom_sf"/>
</dbReference>
<feature type="transmembrane region" description="Helical" evidence="8">
    <location>
        <begin position="148"/>
        <end position="165"/>
    </location>
</feature>
<feature type="domain" description="Mechanosensitive ion channel MscS C-terminal" evidence="10">
    <location>
        <begin position="347"/>
        <end position="430"/>
    </location>
</feature>
<dbReference type="SUPFAM" id="SSF50182">
    <property type="entry name" value="Sm-like ribonucleoproteins"/>
    <property type="match status" value="1"/>
</dbReference>
<feature type="region of interest" description="Disordered" evidence="7">
    <location>
        <begin position="446"/>
        <end position="469"/>
    </location>
</feature>
<comment type="similarity">
    <text evidence="2">Belongs to the MscS (TC 1.A.23) family.</text>
</comment>
<evidence type="ECO:0000256" key="6">
    <source>
        <dbReference type="ARBA" id="ARBA00023136"/>
    </source>
</evidence>